<reference evidence="2 3" key="1">
    <citation type="submission" date="2018-08" db="EMBL/GenBank/DDBJ databases">
        <title>A genome reference for cultivated species of the human gut microbiota.</title>
        <authorList>
            <person name="Zou Y."/>
            <person name="Xue W."/>
            <person name="Luo G."/>
        </authorList>
    </citation>
    <scope>NUCLEOTIDE SEQUENCE [LARGE SCALE GENOMIC DNA]</scope>
    <source>
        <strain evidence="2 3">OF05-12</strain>
    </source>
</reference>
<evidence type="ECO:0000256" key="1">
    <source>
        <dbReference type="SAM" id="MobiDB-lite"/>
    </source>
</evidence>
<proteinExistence type="predicted"/>
<dbReference type="EMBL" id="QSWD01000006">
    <property type="protein sequence ID" value="RGP01732.1"/>
    <property type="molecule type" value="Genomic_DNA"/>
</dbReference>
<feature type="compositionally biased region" description="Basic and acidic residues" evidence="1">
    <location>
        <begin position="58"/>
        <end position="68"/>
    </location>
</feature>
<evidence type="ECO:0000313" key="2">
    <source>
        <dbReference type="EMBL" id="RGP01732.1"/>
    </source>
</evidence>
<gene>
    <name evidence="2" type="ORF">DXA79_08635</name>
</gene>
<feature type="region of interest" description="Disordered" evidence="1">
    <location>
        <begin position="165"/>
        <end position="189"/>
    </location>
</feature>
<dbReference type="Proteomes" id="UP000261031">
    <property type="component" value="Unassembled WGS sequence"/>
</dbReference>
<feature type="region of interest" description="Disordered" evidence="1">
    <location>
        <begin position="56"/>
        <end position="76"/>
    </location>
</feature>
<evidence type="ECO:0000313" key="3">
    <source>
        <dbReference type="Proteomes" id="UP000261031"/>
    </source>
</evidence>
<organism evidence="2 3">
    <name type="scientific">Bifidobacterium pseudocatenulatum</name>
    <dbReference type="NCBI Taxonomy" id="28026"/>
    <lineage>
        <taxon>Bacteria</taxon>
        <taxon>Bacillati</taxon>
        <taxon>Actinomycetota</taxon>
        <taxon>Actinomycetes</taxon>
        <taxon>Bifidobacteriales</taxon>
        <taxon>Bifidobacteriaceae</taxon>
        <taxon>Bifidobacterium</taxon>
    </lineage>
</organism>
<feature type="compositionally biased region" description="Polar residues" evidence="1">
    <location>
        <begin position="165"/>
        <end position="184"/>
    </location>
</feature>
<accession>A0A3E5HIU4</accession>
<dbReference type="RefSeq" id="WP_117612337.1">
    <property type="nucleotide sequence ID" value="NZ_JAQEVG010000007.1"/>
</dbReference>
<sequence>MNAKEEHKDVHAMEDVTTTIARYFVDYRAMEDLSNAWKLAKEQIRYGYTEYNGSGLSEDVKETEKSDEPEVIQKQPSGEPCKGIVSLLRHIKERAGEKMTALFPNSEQAGNTAVPPIPEWYDDAEMLAICAIRVACPEYFHKLFGKGSGAFRRYLRAQEIIATPYNEQRSGSTGQQPVSESSASRADAEKQLEKATGMEMPELVHELIEAGCLCEWSLFHAVIQHPKNLSFEAHYFVSEALNERDNEQNAGIWDYSYNLQEDDIKQILKFFDNHIPADVAFHDPQVLVAALAHQNDQIEIMRGEQGGSGPTEYAQRFKRQLRQKMDAWNDSTAVININSYILFFSQVFDLATSEGKDVLIDTMKYNPDNSTLDLWPYALRVLMLSYSSPDVKYSEIEKFKYAQKILDFKDHTYSSNSTVIEPERHEIRLHIWNMSIGEDEVFPIADIAFESFWNEQRKYRYSTSVWDKYSTDAVKKYRHVPVRYRSLQKAAEHYQNDERKASDVLRCLIDLGWFAWTEENLTCCLDVLGSDDSGWTKKDSMDISHILQKWPSKFNLLKAKNNDITDTYLGTYFRWCCRNGVHPFYVADDYDGAIENMRETWLQLSALDLLNLDTFNVFTDEPNVSVLEISRIGRLLGKCVNGKIEKMDVIWNDVLKDGSDEILPIDFVYKKHLGEPLNPVYELLRRSVNADFIERYVKETDRKTWGHLLDLVSSDKSINTQDKNHIVSMLAELR</sequence>
<dbReference type="AlphaFoldDB" id="A0A3E5HIU4"/>
<protein>
    <submittedName>
        <fullName evidence="2">Uncharacterized protein</fullName>
    </submittedName>
</protein>
<name>A0A3E5HIU4_BIFPS</name>
<comment type="caution">
    <text evidence="2">The sequence shown here is derived from an EMBL/GenBank/DDBJ whole genome shotgun (WGS) entry which is preliminary data.</text>
</comment>